<keyword evidence="1" id="KW-0732">Signal</keyword>
<comment type="caution">
    <text evidence="2">The sequence shown here is derived from an EMBL/GenBank/DDBJ whole genome shotgun (WGS) entry which is preliminary data.</text>
</comment>
<feature type="signal peptide" evidence="1">
    <location>
        <begin position="1"/>
        <end position="20"/>
    </location>
</feature>
<evidence type="ECO:0008006" key="4">
    <source>
        <dbReference type="Google" id="ProtNLM"/>
    </source>
</evidence>
<accession>A0A2S3W8P7</accession>
<evidence type="ECO:0000313" key="2">
    <source>
        <dbReference type="EMBL" id="POF87310.1"/>
    </source>
</evidence>
<protein>
    <recommendedName>
        <fullName evidence="4">Lipoprotein</fullName>
    </recommendedName>
</protein>
<name>A0A2S3W8P7_PSEPU</name>
<dbReference type="PROSITE" id="PS51257">
    <property type="entry name" value="PROKAR_LIPOPROTEIN"/>
    <property type="match status" value="1"/>
</dbReference>
<evidence type="ECO:0000256" key="1">
    <source>
        <dbReference type="SAM" id="SignalP"/>
    </source>
</evidence>
<reference evidence="2 3" key="2">
    <citation type="submission" date="2018-03" db="EMBL/GenBank/DDBJ databases">
        <title>Draft genome of Pseudomonas putida strain KT-27.</title>
        <authorList>
            <person name="Yoshizawa S."/>
            <person name="Khan N.H."/>
            <person name="Nishimura M."/>
            <person name="Chiura H.X."/>
            <person name="Ogura Y."/>
            <person name="Hayashi T."/>
            <person name="Kogure K."/>
        </authorList>
    </citation>
    <scope>NUCLEOTIDE SEQUENCE [LARGE SCALE GENOMIC DNA]</scope>
    <source>
        <strain evidence="2 3">KT-27</strain>
    </source>
</reference>
<organism evidence="2 3">
    <name type="scientific">Pseudomonas putida</name>
    <name type="common">Arthrobacter siderocapsulatus</name>
    <dbReference type="NCBI Taxonomy" id="303"/>
    <lineage>
        <taxon>Bacteria</taxon>
        <taxon>Pseudomonadati</taxon>
        <taxon>Pseudomonadota</taxon>
        <taxon>Gammaproteobacteria</taxon>
        <taxon>Pseudomonadales</taxon>
        <taxon>Pseudomonadaceae</taxon>
        <taxon>Pseudomonas</taxon>
    </lineage>
</organism>
<evidence type="ECO:0000313" key="3">
    <source>
        <dbReference type="Proteomes" id="UP000237194"/>
    </source>
</evidence>
<proteinExistence type="predicted"/>
<sequence>MRALLLATLCLVLAACSSRAPLPAQMPQLQLPQQLHVQREQAGERQDWMLVVQAENGQLRWSLLDLLGIPQARQLFDGQHWQADGLLPPNPPARELFAALLFALTPSEQLAQLYPDAREQGQQRWLGERWQVSYRQPGAFDLKLAHGLRYLVDPLPSERLP</sequence>
<gene>
    <name evidence="2" type="ORF">BGP80_04770</name>
</gene>
<dbReference type="EMBL" id="MIND01000018">
    <property type="protein sequence ID" value="POF87310.1"/>
    <property type="molecule type" value="Genomic_DNA"/>
</dbReference>
<dbReference type="Proteomes" id="UP000237194">
    <property type="component" value="Unassembled WGS sequence"/>
</dbReference>
<reference evidence="2 3" key="1">
    <citation type="submission" date="2016-08" db="EMBL/GenBank/DDBJ databases">
        <authorList>
            <person name="Seilhamer J.J."/>
        </authorList>
    </citation>
    <scope>NUCLEOTIDE SEQUENCE [LARGE SCALE GENOMIC DNA]</scope>
    <source>
        <strain evidence="2 3">KT-27</strain>
    </source>
</reference>
<dbReference type="AlphaFoldDB" id="A0A2S3W8P7"/>
<feature type="chain" id="PRO_5015653796" description="Lipoprotein" evidence="1">
    <location>
        <begin position="21"/>
        <end position="161"/>
    </location>
</feature>
<dbReference type="RefSeq" id="WP_103435707.1">
    <property type="nucleotide sequence ID" value="NZ_MIND01000018.1"/>
</dbReference>